<name>A0A844Y1Z8_9SPHN</name>
<dbReference type="OrthoDB" id="2220917at2"/>
<dbReference type="Proteomes" id="UP000430272">
    <property type="component" value="Unassembled WGS sequence"/>
</dbReference>
<evidence type="ECO:0000313" key="2">
    <source>
        <dbReference type="Proteomes" id="UP000430272"/>
    </source>
</evidence>
<dbReference type="AlphaFoldDB" id="A0A844Y1Z8"/>
<proteinExistence type="predicted"/>
<dbReference type="EMBL" id="WTYD01000001">
    <property type="protein sequence ID" value="MXO52430.1"/>
    <property type="molecule type" value="Genomic_DNA"/>
</dbReference>
<dbReference type="RefSeq" id="WP_160659415.1">
    <property type="nucleotide sequence ID" value="NZ_BAABDV010000001.1"/>
</dbReference>
<protein>
    <submittedName>
        <fullName evidence="1">Uncharacterized protein</fullName>
    </submittedName>
</protein>
<gene>
    <name evidence="1" type="ORF">GRI47_00215</name>
</gene>
<sequence>MNSSGPQIGYSQLVKLLVTVFGVPEQGEKALRARLKNLQAKNFPPGVNLGRLGRVAYGPREVAMLGLVLSLTSSFVSPDVAVNTVLKEWKLLAEALREGARGKGRVGALATFRANALGSLGKGSKKQAPVMDVVIRWPDERKKGQPGPLILVDLDDLAERLVKGMSGVVDGLAENTPLFAELE</sequence>
<accession>A0A844Y1Z8</accession>
<evidence type="ECO:0000313" key="1">
    <source>
        <dbReference type="EMBL" id="MXO52430.1"/>
    </source>
</evidence>
<organism evidence="1 2">
    <name type="scientific">Qipengyuania pelagi</name>
    <dbReference type="NCBI Taxonomy" id="994320"/>
    <lineage>
        <taxon>Bacteria</taxon>
        <taxon>Pseudomonadati</taxon>
        <taxon>Pseudomonadota</taxon>
        <taxon>Alphaproteobacteria</taxon>
        <taxon>Sphingomonadales</taxon>
        <taxon>Erythrobacteraceae</taxon>
        <taxon>Qipengyuania</taxon>
    </lineage>
</organism>
<comment type="caution">
    <text evidence="1">The sequence shown here is derived from an EMBL/GenBank/DDBJ whole genome shotgun (WGS) entry which is preliminary data.</text>
</comment>
<reference evidence="1 2" key="1">
    <citation type="submission" date="2019-12" db="EMBL/GenBank/DDBJ databases">
        <title>Genomic-based taxomic classification of the family Erythrobacteraceae.</title>
        <authorList>
            <person name="Xu L."/>
        </authorList>
    </citation>
    <scope>NUCLEOTIDE SEQUENCE [LARGE SCALE GENOMIC DNA]</scope>
    <source>
        <strain evidence="1 2">JCM 17468</strain>
    </source>
</reference>
<keyword evidence="2" id="KW-1185">Reference proteome</keyword>